<evidence type="ECO:0000313" key="3">
    <source>
        <dbReference type="EMBL" id="NHF62980.1"/>
    </source>
</evidence>
<feature type="transmembrane region" description="Helical" evidence="1">
    <location>
        <begin position="236"/>
        <end position="265"/>
    </location>
</feature>
<feature type="transmembrane region" description="Helical" evidence="1">
    <location>
        <begin position="80"/>
        <end position="98"/>
    </location>
</feature>
<feature type="transmembrane region" description="Helical" evidence="1">
    <location>
        <begin position="138"/>
        <end position="159"/>
    </location>
</feature>
<dbReference type="Pfam" id="PF04235">
    <property type="entry name" value="DUF418"/>
    <property type="match status" value="1"/>
</dbReference>
<keyword evidence="4" id="KW-1185">Reference proteome</keyword>
<keyword evidence="1" id="KW-0472">Membrane</keyword>
<feature type="transmembrane region" description="Helical" evidence="1">
    <location>
        <begin position="57"/>
        <end position="74"/>
    </location>
</feature>
<reference evidence="3 4" key="1">
    <citation type="submission" date="2020-03" db="EMBL/GenBank/DDBJ databases">
        <title>Chryseoglobus sp. isolated from a deep-sea seamount.</title>
        <authorList>
            <person name="Zhang D.-C."/>
        </authorList>
    </citation>
    <scope>NUCLEOTIDE SEQUENCE [LARGE SCALE GENOMIC DNA]</scope>
    <source>
        <strain evidence="3 4">KN1116</strain>
    </source>
</reference>
<dbReference type="OrthoDB" id="4966979at2"/>
<dbReference type="Proteomes" id="UP000818266">
    <property type="component" value="Unassembled WGS sequence"/>
</dbReference>
<feature type="transmembrane region" description="Helical" evidence="1">
    <location>
        <begin position="171"/>
        <end position="194"/>
    </location>
</feature>
<name>A0A9E5JLV6_9MICO</name>
<gene>
    <name evidence="3" type="ORF">FK219_006975</name>
</gene>
<comment type="caution">
    <text evidence="3">The sequence shown here is derived from an EMBL/GenBank/DDBJ whole genome shotgun (WGS) entry which is preliminary data.</text>
</comment>
<dbReference type="AlphaFoldDB" id="A0A9E5JLV6"/>
<feature type="transmembrane region" description="Helical" evidence="1">
    <location>
        <begin position="206"/>
        <end position="224"/>
    </location>
</feature>
<evidence type="ECO:0000259" key="2">
    <source>
        <dbReference type="Pfam" id="PF04235"/>
    </source>
</evidence>
<feature type="transmembrane region" description="Helical" evidence="1">
    <location>
        <begin position="105"/>
        <end position="126"/>
    </location>
</feature>
<dbReference type="InterPro" id="IPR007349">
    <property type="entry name" value="DUF418"/>
</dbReference>
<organism evidence="3 4">
    <name type="scientific">Microcella pacifica</name>
    <dbReference type="NCBI Taxonomy" id="2591847"/>
    <lineage>
        <taxon>Bacteria</taxon>
        <taxon>Bacillati</taxon>
        <taxon>Actinomycetota</taxon>
        <taxon>Actinomycetes</taxon>
        <taxon>Micrococcales</taxon>
        <taxon>Microbacteriaceae</taxon>
        <taxon>Microcella</taxon>
    </lineage>
</organism>
<feature type="domain" description="DUF418" evidence="2">
    <location>
        <begin position="161"/>
        <end position="309"/>
    </location>
</feature>
<sequence>MIAAHAWPRQDDGELLVDGRPSVLFVVVAGVALGLVTARAAQPSAPVDARREQRIRLLVRAAILLVIGLLLWMLPSGIAIILDYYGVLFVLALPLLFAARWLLAIVSLALLVAAPLARDALVAAGVPGESPLEPVVDYLFTGYYPAVLWLPLVGLGLLATRSGLDRARTRAMLVGGGATAALGGYGAAALLPSVSAEAHSGTTAELVGSGGLAFAIIGLLLVVLDPGTPSPWRRVALAPLTAIGRVALTVYVGQVVVIAAFAALGPAGRFTSPVGETLTVVLVVAGILFGLACSALGRRGPLEALLSSAAAAAGRAALPPAPPTVRD</sequence>
<feature type="transmembrane region" description="Helical" evidence="1">
    <location>
        <begin position="277"/>
        <end position="297"/>
    </location>
</feature>
<keyword evidence="1" id="KW-1133">Transmembrane helix</keyword>
<feature type="transmembrane region" description="Helical" evidence="1">
    <location>
        <begin position="22"/>
        <end position="41"/>
    </location>
</feature>
<accession>A0A9E5JLV6</accession>
<keyword evidence="1" id="KW-0812">Transmembrane</keyword>
<evidence type="ECO:0000256" key="1">
    <source>
        <dbReference type="SAM" id="Phobius"/>
    </source>
</evidence>
<evidence type="ECO:0000313" key="4">
    <source>
        <dbReference type="Proteomes" id="UP000818266"/>
    </source>
</evidence>
<protein>
    <submittedName>
        <fullName evidence="3">DUF418 domain-containing protein</fullName>
    </submittedName>
</protein>
<dbReference type="EMBL" id="VIKT02000009">
    <property type="protein sequence ID" value="NHF62980.1"/>
    <property type="molecule type" value="Genomic_DNA"/>
</dbReference>
<dbReference type="RefSeq" id="WP_152583470.1">
    <property type="nucleotide sequence ID" value="NZ_VIKT02000009.1"/>
</dbReference>
<proteinExistence type="predicted"/>